<feature type="region of interest" description="Disordered" evidence="1">
    <location>
        <begin position="276"/>
        <end position="311"/>
    </location>
</feature>
<organism evidence="2 3">
    <name type="scientific">Clupea harengus</name>
    <name type="common">Atlantic herring</name>
    <dbReference type="NCBI Taxonomy" id="7950"/>
    <lineage>
        <taxon>Eukaryota</taxon>
        <taxon>Metazoa</taxon>
        <taxon>Chordata</taxon>
        <taxon>Craniata</taxon>
        <taxon>Vertebrata</taxon>
        <taxon>Euteleostomi</taxon>
        <taxon>Actinopterygii</taxon>
        <taxon>Neopterygii</taxon>
        <taxon>Teleostei</taxon>
        <taxon>Clupei</taxon>
        <taxon>Clupeiformes</taxon>
        <taxon>Clupeoidei</taxon>
        <taxon>Clupeidae</taxon>
        <taxon>Clupea</taxon>
    </lineage>
</organism>
<dbReference type="Proteomes" id="UP000515152">
    <property type="component" value="Chromosome 24"/>
</dbReference>
<dbReference type="GO" id="GO:1990918">
    <property type="term" value="P:double-strand break repair involved in meiotic recombination"/>
    <property type="evidence" value="ECO:0007669"/>
    <property type="project" value="InterPro"/>
</dbReference>
<feature type="compositionally biased region" description="Basic and acidic residues" evidence="1">
    <location>
        <begin position="32"/>
        <end position="42"/>
    </location>
</feature>
<dbReference type="KEGG" id="char:105901794"/>
<reference evidence="3" key="1">
    <citation type="submission" date="2025-08" db="UniProtKB">
        <authorList>
            <consortium name="RefSeq"/>
        </authorList>
    </citation>
    <scope>IDENTIFICATION</scope>
</reference>
<gene>
    <name evidence="3" type="primary">LOC105901794</name>
</gene>
<keyword evidence="2" id="KW-1185">Reference proteome</keyword>
<dbReference type="OrthoDB" id="9940137at2759"/>
<dbReference type="RefSeq" id="XP_012684747.2">
    <property type="nucleotide sequence ID" value="XM_012829293.3"/>
</dbReference>
<feature type="region of interest" description="Disordered" evidence="1">
    <location>
        <begin position="1"/>
        <end position="111"/>
    </location>
</feature>
<dbReference type="GeneID" id="105901794"/>
<dbReference type="InterPro" id="IPR031441">
    <property type="entry name" value="Brme1"/>
</dbReference>
<sequence>METEQSGGRGGKNTERPETVAITTSDGSRTVLHSEKVTREEDPNSTGPSKVASCEEQRNITPLQEIDPMELEVQQKHMREVSSEEVKPSSSSSAIIKSTNKSTDVREASPGNQIQDPAVTVATVAKHSIPDGLLKVEDARNVISDVLKSTEAIRTPECDVMSCSIKTMSSEPTVPSSGQEDSIRSVLEGTPVPAKGHDPETHIIPDLSHDRDPFDPLFVTLVSDSQLNDITLIMEMEDQHGPESSRGHEDATELVCGLISELSSLNRTIMAAHRELDSLRRGNRNARTPQRRPYAPRRPDTQPPTMSLPGQ</sequence>
<dbReference type="Pfam" id="PF15710">
    <property type="entry name" value="Brme1"/>
    <property type="match status" value="1"/>
</dbReference>
<evidence type="ECO:0000313" key="2">
    <source>
        <dbReference type="Proteomes" id="UP000515152"/>
    </source>
</evidence>
<proteinExistence type="predicted"/>
<feature type="compositionally biased region" description="Low complexity" evidence="1">
    <location>
        <begin position="88"/>
        <end position="102"/>
    </location>
</feature>
<dbReference type="AlphaFoldDB" id="A0A6P3VYM0"/>
<name>A0A6P3VYM0_CLUHA</name>
<accession>A0A6P3VYM0</accession>
<evidence type="ECO:0000313" key="3">
    <source>
        <dbReference type="RefSeq" id="XP_012684747.2"/>
    </source>
</evidence>
<protein>
    <submittedName>
        <fullName evidence="3">Uncharacterized protein LOC105901794</fullName>
    </submittedName>
</protein>
<feature type="compositionally biased region" description="Basic and acidic residues" evidence="1">
    <location>
        <begin position="73"/>
        <end position="87"/>
    </location>
</feature>
<evidence type="ECO:0000256" key="1">
    <source>
        <dbReference type="SAM" id="MobiDB-lite"/>
    </source>
</evidence>